<feature type="compositionally biased region" description="Low complexity" evidence="1">
    <location>
        <begin position="70"/>
        <end position="87"/>
    </location>
</feature>
<sequence length="199" mass="21748">MSQSDLYDFFSYVARDGKSNADSPASAMKRRASVTSSSSFSSSDESSSSPTPASTTTRATATPAPPPVMMPISSRILPSPSSSSSSPTVAAKQQPHRLTADEITARILESPEHHALCEMLSGRHDHDDDYARRSADKYRAFVDLATRLEAQKMPSPPLRAAGVAAARSSGAPGVGMMQRQRQHHHQHEQSRREWNSLWW</sequence>
<keyword evidence="3" id="KW-1185">Reference proteome</keyword>
<proteinExistence type="predicted"/>
<feature type="region of interest" description="Disordered" evidence="1">
    <location>
        <begin position="165"/>
        <end position="199"/>
    </location>
</feature>
<feature type="region of interest" description="Disordered" evidence="1">
    <location>
        <begin position="16"/>
        <end position="98"/>
    </location>
</feature>
<dbReference type="AlphaFoldDB" id="A0AAW0R0J1"/>
<evidence type="ECO:0000313" key="2">
    <source>
        <dbReference type="EMBL" id="KAK8120756.1"/>
    </source>
</evidence>
<feature type="compositionally biased region" description="Low complexity" evidence="1">
    <location>
        <begin position="33"/>
        <end position="62"/>
    </location>
</feature>
<reference evidence="2 3" key="1">
    <citation type="submission" date="2023-01" db="EMBL/GenBank/DDBJ databases">
        <title>Analysis of 21 Apiospora genomes using comparative genomics revels a genus with tremendous synthesis potential of carbohydrate active enzymes and secondary metabolites.</title>
        <authorList>
            <person name="Sorensen T."/>
        </authorList>
    </citation>
    <scope>NUCLEOTIDE SEQUENCE [LARGE SCALE GENOMIC DNA]</scope>
    <source>
        <strain evidence="2 3">CBS 117206</strain>
    </source>
</reference>
<name>A0AAW0R0J1_9PEZI</name>
<evidence type="ECO:0000256" key="1">
    <source>
        <dbReference type="SAM" id="MobiDB-lite"/>
    </source>
</evidence>
<protein>
    <submittedName>
        <fullName evidence="2">Uncharacterized protein</fullName>
    </submittedName>
</protein>
<dbReference type="Proteomes" id="UP001392437">
    <property type="component" value="Unassembled WGS sequence"/>
</dbReference>
<accession>A0AAW0R0J1</accession>
<gene>
    <name evidence="2" type="ORF">PG999_004876</name>
</gene>
<feature type="compositionally biased region" description="Low complexity" evidence="1">
    <location>
        <begin position="165"/>
        <end position="179"/>
    </location>
</feature>
<organism evidence="2 3">
    <name type="scientific">Apiospora kogelbergensis</name>
    <dbReference type="NCBI Taxonomy" id="1337665"/>
    <lineage>
        <taxon>Eukaryota</taxon>
        <taxon>Fungi</taxon>
        <taxon>Dikarya</taxon>
        <taxon>Ascomycota</taxon>
        <taxon>Pezizomycotina</taxon>
        <taxon>Sordariomycetes</taxon>
        <taxon>Xylariomycetidae</taxon>
        <taxon>Amphisphaeriales</taxon>
        <taxon>Apiosporaceae</taxon>
        <taxon>Apiospora</taxon>
    </lineage>
</organism>
<evidence type="ECO:0000313" key="3">
    <source>
        <dbReference type="Proteomes" id="UP001392437"/>
    </source>
</evidence>
<dbReference type="EMBL" id="JAQQWP010000004">
    <property type="protein sequence ID" value="KAK8120756.1"/>
    <property type="molecule type" value="Genomic_DNA"/>
</dbReference>
<feature type="compositionally biased region" description="Basic and acidic residues" evidence="1">
    <location>
        <begin position="187"/>
        <end position="199"/>
    </location>
</feature>
<comment type="caution">
    <text evidence="2">The sequence shown here is derived from an EMBL/GenBank/DDBJ whole genome shotgun (WGS) entry which is preliminary data.</text>
</comment>